<organism evidence="2 3">
    <name type="scientific">Clostridium gallinarum</name>
    <dbReference type="NCBI Taxonomy" id="2762246"/>
    <lineage>
        <taxon>Bacteria</taxon>
        <taxon>Bacillati</taxon>
        <taxon>Bacillota</taxon>
        <taxon>Clostridia</taxon>
        <taxon>Eubacteriales</taxon>
        <taxon>Clostridiaceae</taxon>
        <taxon>Clostridium</taxon>
    </lineage>
</organism>
<dbReference type="Gene3D" id="3.40.50.150">
    <property type="entry name" value="Vaccinia Virus protein VP39"/>
    <property type="match status" value="1"/>
</dbReference>
<gene>
    <name evidence="2" type="ORF">H9660_13840</name>
</gene>
<dbReference type="Pfam" id="PF08241">
    <property type="entry name" value="Methyltransf_11"/>
    <property type="match status" value="1"/>
</dbReference>
<dbReference type="GO" id="GO:0032259">
    <property type="term" value="P:methylation"/>
    <property type="evidence" value="ECO:0007669"/>
    <property type="project" value="UniProtKB-KW"/>
</dbReference>
<dbReference type="SUPFAM" id="SSF53335">
    <property type="entry name" value="S-adenosyl-L-methionine-dependent methyltransferases"/>
    <property type="match status" value="1"/>
</dbReference>
<feature type="domain" description="Methyltransferase type 11" evidence="1">
    <location>
        <begin position="35"/>
        <end position="122"/>
    </location>
</feature>
<keyword evidence="2" id="KW-0489">Methyltransferase</keyword>
<comment type="caution">
    <text evidence="2">The sequence shown here is derived from an EMBL/GenBank/DDBJ whole genome shotgun (WGS) entry which is preliminary data.</text>
</comment>
<dbReference type="CDD" id="cd02440">
    <property type="entry name" value="AdoMet_MTases"/>
    <property type="match status" value="1"/>
</dbReference>
<evidence type="ECO:0000259" key="1">
    <source>
        <dbReference type="Pfam" id="PF08241"/>
    </source>
</evidence>
<dbReference type="RefSeq" id="WP_191750972.1">
    <property type="nucleotide sequence ID" value="NZ_JACSQZ010000067.1"/>
</dbReference>
<keyword evidence="2" id="KW-0808">Transferase</keyword>
<keyword evidence="3" id="KW-1185">Reference proteome</keyword>
<name>A0ABR8Q722_9CLOT</name>
<protein>
    <submittedName>
        <fullName evidence="2">Class I SAM-dependent methyltransferase</fullName>
    </submittedName>
</protein>
<dbReference type="InterPro" id="IPR013216">
    <property type="entry name" value="Methyltransf_11"/>
</dbReference>
<evidence type="ECO:0000313" key="3">
    <source>
        <dbReference type="Proteomes" id="UP000640335"/>
    </source>
</evidence>
<accession>A0ABR8Q722</accession>
<sequence length="179" mass="21355">MSFLISNHLKEGYSSYNLLFLKKYHQELNLNNKILDVGCGHYRNLYFFYKIGFENLYGIDKLDPKPSTKPNKFNVNFIKHDINYGLPYEDKEFDIVLCNFVLMFISPDRLKFVLYELLRVTKTFCVIETQKPFYEAKNGQIKPYEFKCIVETIENSKEFEILDKKVYKEKLIIRRLANG</sequence>
<evidence type="ECO:0000313" key="2">
    <source>
        <dbReference type="EMBL" id="MBD7916227.1"/>
    </source>
</evidence>
<dbReference type="EMBL" id="JACSQZ010000067">
    <property type="protein sequence ID" value="MBD7916227.1"/>
    <property type="molecule type" value="Genomic_DNA"/>
</dbReference>
<dbReference type="GO" id="GO:0008168">
    <property type="term" value="F:methyltransferase activity"/>
    <property type="evidence" value="ECO:0007669"/>
    <property type="project" value="UniProtKB-KW"/>
</dbReference>
<reference evidence="2 3" key="1">
    <citation type="submission" date="2020-08" db="EMBL/GenBank/DDBJ databases">
        <title>A Genomic Blueprint of the Chicken Gut Microbiome.</title>
        <authorList>
            <person name="Gilroy R."/>
            <person name="Ravi A."/>
            <person name="Getino M."/>
            <person name="Pursley I."/>
            <person name="Horton D.L."/>
            <person name="Alikhan N.-F."/>
            <person name="Baker D."/>
            <person name="Gharbi K."/>
            <person name="Hall N."/>
            <person name="Watson M."/>
            <person name="Adriaenssens E.M."/>
            <person name="Foster-Nyarko E."/>
            <person name="Jarju S."/>
            <person name="Secka A."/>
            <person name="Antonio M."/>
            <person name="Oren A."/>
            <person name="Chaudhuri R."/>
            <person name="La Ragione R.M."/>
            <person name="Hildebrand F."/>
            <person name="Pallen M.J."/>
        </authorList>
    </citation>
    <scope>NUCLEOTIDE SEQUENCE [LARGE SCALE GENOMIC DNA]</scope>
    <source>
        <strain evidence="2 3">Sa3CUN1</strain>
    </source>
</reference>
<dbReference type="InterPro" id="IPR029063">
    <property type="entry name" value="SAM-dependent_MTases_sf"/>
</dbReference>
<proteinExistence type="predicted"/>
<dbReference type="Proteomes" id="UP000640335">
    <property type="component" value="Unassembled WGS sequence"/>
</dbReference>